<dbReference type="Proteomes" id="UP000251197">
    <property type="component" value="Unassembled WGS sequence"/>
</dbReference>
<protein>
    <submittedName>
        <fullName evidence="1">Uncharacterized protein</fullName>
    </submittedName>
</protein>
<evidence type="ECO:0000313" key="1">
    <source>
        <dbReference type="EMBL" id="SQA97297.1"/>
    </source>
</evidence>
<organism evidence="1 2">
    <name type="scientific">Cedecea neteri</name>
    <dbReference type="NCBI Taxonomy" id="158822"/>
    <lineage>
        <taxon>Bacteria</taxon>
        <taxon>Pseudomonadati</taxon>
        <taxon>Pseudomonadota</taxon>
        <taxon>Gammaproteobacteria</taxon>
        <taxon>Enterobacterales</taxon>
        <taxon>Enterobacteriaceae</taxon>
        <taxon>Cedecea</taxon>
    </lineage>
</organism>
<name>A0A2X2T4F7_9ENTR</name>
<gene>
    <name evidence="1" type="ORF">NCTC12120_01116</name>
</gene>
<sequence length="69" mass="8153">MINRRFPVHKGIDHFGKRARLQLIHQLGEVGHFLLVMACQQRIALHGITVFRQRIPLWRRVRSSSRISL</sequence>
<proteinExistence type="predicted"/>
<dbReference type="AlphaFoldDB" id="A0A2X2T4F7"/>
<reference evidence="1 2" key="1">
    <citation type="submission" date="2018-06" db="EMBL/GenBank/DDBJ databases">
        <authorList>
            <consortium name="Pathogen Informatics"/>
            <person name="Doyle S."/>
        </authorList>
    </citation>
    <scope>NUCLEOTIDE SEQUENCE [LARGE SCALE GENOMIC DNA]</scope>
    <source>
        <strain evidence="1 2">NCTC12120</strain>
    </source>
</reference>
<dbReference type="EMBL" id="UAVU01000003">
    <property type="protein sequence ID" value="SQA97297.1"/>
    <property type="molecule type" value="Genomic_DNA"/>
</dbReference>
<evidence type="ECO:0000313" key="2">
    <source>
        <dbReference type="Proteomes" id="UP000251197"/>
    </source>
</evidence>
<accession>A0A2X2T4F7</accession>